<dbReference type="EMBL" id="JARKIF010000007">
    <property type="protein sequence ID" value="KAJ7634445.1"/>
    <property type="molecule type" value="Genomic_DNA"/>
</dbReference>
<evidence type="ECO:0000313" key="2">
    <source>
        <dbReference type="EMBL" id="KAJ7634445.1"/>
    </source>
</evidence>
<dbReference type="Proteomes" id="UP001221142">
    <property type="component" value="Unassembled WGS sequence"/>
</dbReference>
<gene>
    <name evidence="2" type="ORF">FB45DRAFT_1002083</name>
</gene>
<proteinExistence type="predicted"/>
<evidence type="ECO:0000256" key="1">
    <source>
        <dbReference type="SAM" id="MobiDB-lite"/>
    </source>
</evidence>
<dbReference type="AlphaFoldDB" id="A0AAD7FRJ5"/>
<feature type="region of interest" description="Disordered" evidence="1">
    <location>
        <begin position="77"/>
        <end position="100"/>
    </location>
</feature>
<sequence>MSCMEERRLDDVAASQERWAALDDVASWGFQNTEFVFARGTRPICVQPSSALVHYIQYIFCKRYIKYQTVVLQKLPGSGRHPGAVSGILDNQINSRSGDD</sequence>
<evidence type="ECO:0000313" key="3">
    <source>
        <dbReference type="Proteomes" id="UP001221142"/>
    </source>
</evidence>
<accession>A0AAD7FRJ5</accession>
<feature type="compositionally biased region" description="Polar residues" evidence="1">
    <location>
        <begin position="89"/>
        <end position="100"/>
    </location>
</feature>
<reference evidence="2" key="1">
    <citation type="submission" date="2023-03" db="EMBL/GenBank/DDBJ databases">
        <title>Massive genome expansion in bonnet fungi (Mycena s.s.) driven by repeated elements and novel gene families across ecological guilds.</title>
        <authorList>
            <consortium name="Lawrence Berkeley National Laboratory"/>
            <person name="Harder C.B."/>
            <person name="Miyauchi S."/>
            <person name="Viragh M."/>
            <person name="Kuo A."/>
            <person name="Thoen E."/>
            <person name="Andreopoulos B."/>
            <person name="Lu D."/>
            <person name="Skrede I."/>
            <person name="Drula E."/>
            <person name="Henrissat B."/>
            <person name="Morin E."/>
            <person name="Kohler A."/>
            <person name="Barry K."/>
            <person name="LaButti K."/>
            <person name="Morin E."/>
            <person name="Salamov A."/>
            <person name="Lipzen A."/>
            <person name="Mereny Z."/>
            <person name="Hegedus B."/>
            <person name="Baldrian P."/>
            <person name="Stursova M."/>
            <person name="Weitz H."/>
            <person name="Taylor A."/>
            <person name="Grigoriev I.V."/>
            <person name="Nagy L.G."/>
            <person name="Martin F."/>
            <person name="Kauserud H."/>
        </authorList>
    </citation>
    <scope>NUCLEOTIDE SEQUENCE</scope>
    <source>
        <strain evidence="2">9284</strain>
    </source>
</reference>
<comment type="caution">
    <text evidence="2">The sequence shown here is derived from an EMBL/GenBank/DDBJ whole genome shotgun (WGS) entry which is preliminary data.</text>
</comment>
<protein>
    <submittedName>
        <fullName evidence="2">Uncharacterized protein</fullName>
    </submittedName>
</protein>
<organism evidence="2 3">
    <name type="scientific">Roridomyces roridus</name>
    <dbReference type="NCBI Taxonomy" id="1738132"/>
    <lineage>
        <taxon>Eukaryota</taxon>
        <taxon>Fungi</taxon>
        <taxon>Dikarya</taxon>
        <taxon>Basidiomycota</taxon>
        <taxon>Agaricomycotina</taxon>
        <taxon>Agaricomycetes</taxon>
        <taxon>Agaricomycetidae</taxon>
        <taxon>Agaricales</taxon>
        <taxon>Marasmiineae</taxon>
        <taxon>Mycenaceae</taxon>
        <taxon>Roridomyces</taxon>
    </lineage>
</organism>
<keyword evidence="3" id="KW-1185">Reference proteome</keyword>
<name>A0AAD7FRJ5_9AGAR</name>